<dbReference type="RefSeq" id="WP_380038349.1">
    <property type="nucleotide sequence ID" value="NZ_JBHSEH010000005.1"/>
</dbReference>
<evidence type="ECO:0000313" key="2">
    <source>
        <dbReference type="Proteomes" id="UP001595998"/>
    </source>
</evidence>
<protein>
    <submittedName>
        <fullName evidence="1">Uncharacterized protein</fullName>
    </submittedName>
</protein>
<comment type="caution">
    <text evidence="1">The sequence shown here is derived from an EMBL/GenBank/DDBJ whole genome shotgun (WGS) entry which is preliminary data.</text>
</comment>
<evidence type="ECO:0000313" key="1">
    <source>
        <dbReference type="EMBL" id="MFC4426203.1"/>
    </source>
</evidence>
<dbReference type="Proteomes" id="UP001595998">
    <property type="component" value="Unassembled WGS sequence"/>
</dbReference>
<organism evidence="1 2">
    <name type="scientific">Deinococcus navajonensis</name>
    <dbReference type="NCBI Taxonomy" id="309884"/>
    <lineage>
        <taxon>Bacteria</taxon>
        <taxon>Thermotogati</taxon>
        <taxon>Deinococcota</taxon>
        <taxon>Deinococci</taxon>
        <taxon>Deinococcales</taxon>
        <taxon>Deinococcaceae</taxon>
        <taxon>Deinococcus</taxon>
    </lineage>
</organism>
<sequence length="124" mass="13473">MTVFDITATEIKPLTIPLPATVKAALTAQEIDAPEQIVMHLQEATLEERRLPSLVQDDVEGVVMMVMARAEEGTDERVVRELAKKMTASSVAVITAAYLTGELPDPKVVQAQVRRAMTIGRTGT</sequence>
<name>A0ABV8XNA0_9DEIO</name>
<gene>
    <name evidence="1" type="ORF">ACFOZ9_08245</name>
</gene>
<accession>A0ABV8XNA0</accession>
<proteinExistence type="predicted"/>
<reference evidence="2" key="1">
    <citation type="journal article" date="2019" name="Int. J. Syst. Evol. Microbiol.">
        <title>The Global Catalogue of Microorganisms (GCM) 10K type strain sequencing project: providing services to taxonomists for standard genome sequencing and annotation.</title>
        <authorList>
            <consortium name="The Broad Institute Genomics Platform"/>
            <consortium name="The Broad Institute Genome Sequencing Center for Infectious Disease"/>
            <person name="Wu L."/>
            <person name="Ma J."/>
        </authorList>
    </citation>
    <scope>NUCLEOTIDE SEQUENCE [LARGE SCALE GENOMIC DNA]</scope>
    <source>
        <strain evidence="2">CCUG 56029</strain>
    </source>
</reference>
<keyword evidence="2" id="KW-1185">Reference proteome</keyword>
<dbReference type="EMBL" id="JBHSEH010000005">
    <property type="protein sequence ID" value="MFC4426203.1"/>
    <property type="molecule type" value="Genomic_DNA"/>
</dbReference>